<organism evidence="2">
    <name type="scientific">Eucalyptus grandis</name>
    <name type="common">Flooded gum</name>
    <dbReference type="NCBI Taxonomy" id="71139"/>
    <lineage>
        <taxon>Eukaryota</taxon>
        <taxon>Viridiplantae</taxon>
        <taxon>Streptophyta</taxon>
        <taxon>Embryophyta</taxon>
        <taxon>Tracheophyta</taxon>
        <taxon>Spermatophyta</taxon>
        <taxon>Magnoliopsida</taxon>
        <taxon>eudicotyledons</taxon>
        <taxon>Gunneridae</taxon>
        <taxon>Pentapetalae</taxon>
        <taxon>rosids</taxon>
        <taxon>malvids</taxon>
        <taxon>Myrtales</taxon>
        <taxon>Myrtaceae</taxon>
        <taxon>Myrtoideae</taxon>
        <taxon>Eucalypteae</taxon>
        <taxon>Eucalyptus</taxon>
    </lineage>
</organism>
<dbReference type="EMBL" id="KK198755">
    <property type="protein sequence ID" value="KCW80139.1"/>
    <property type="molecule type" value="Genomic_DNA"/>
</dbReference>
<protein>
    <submittedName>
        <fullName evidence="2">Uncharacterized protein</fullName>
    </submittedName>
</protein>
<sequence length="116" mass="13381">MLQLRRSGRSIFLVRNFVEQLVGKYLLIAMCSATLLKYFLVLCLSPFNCEIRILLFELPVCWGWGLYSCGNLMVLMCKQRVGNKHKVNLEISSLARCLYLLMEVKLINISEYSAPK</sequence>
<reference evidence="2" key="1">
    <citation type="submission" date="2013-07" db="EMBL/GenBank/DDBJ databases">
        <title>The genome of Eucalyptus grandis.</title>
        <authorList>
            <person name="Schmutz J."/>
            <person name="Hayes R."/>
            <person name="Myburg A."/>
            <person name="Tuskan G."/>
            <person name="Grattapaglia D."/>
            <person name="Rokhsar D.S."/>
        </authorList>
    </citation>
    <scope>NUCLEOTIDE SEQUENCE</scope>
    <source>
        <tissue evidence="2">Leaf extractions</tissue>
    </source>
</reference>
<keyword evidence="1" id="KW-0472">Membrane</keyword>
<keyword evidence="1" id="KW-0812">Transmembrane</keyword>
<name>A0A059CPI5_EUCGR</name>
<gene>
    <name evidence="2" type="ORF">EUGRSUZ_C01484</name>
</gene>
<accession>A0A059CPI5</accession>
<feature type="transmembrane region" description="Helical" evidence="1">
    <location>
        <begin position="21"/>
        <end position="41"/>
    </location>
</feature>
<dbReference type="Gramene" id="KCW80139">
    <property type="protein sequence ID" value="KCW80139"/>
    <property type="gene ID" value="EUGRSUZ_C01484"/>
</dbReference>
<feature type="transmembrane region" description="Helical" evidence="1">
    <location>
        <begin position="53"/>
        <end position="76"/>
    </location>
</feature>
<dbReference type="InParanoid" id="A0A059CPI5"/>
<keyword evidence="1" id="KW-1133">Transmembrane helix</keyword>
<evidence type="ECO:0000256" key="1">
    <source>
        <dbReference type="SAM" id="Phobius"/>
    </source>
</evidence>
<evidence type="ECO:0000313" key="2">
    <source>
        <dbReference type="EMBL" id="KCW80139.1"/>
    </source>
</evidence>
<proteinExistence type="predicted"/>
<dbReference type="AlphaFoldDB" id="A0A059CPI5"/>